<dbReference type="PANTHER" id="PTHR24347">
    <property type="entry name" value="SERINE/THREONINE-PROTEIN KINASE"/>
    <property type="match status" value="1"/>
</dbReference>
<sequence>MCHTFLSQFTRRRKGESSIKIRRKLKKIFKELAFRCGGIYLDRDQFLRLTELPGLLGEQVFNSLDEDEDNKLDVKEFVLGISIIYQGRLEAVTDFLFKIFNFSRNGQINRADVKCIYEYLPNHCQKCGKDFKPEWEISSKIEELFENDKYLFYEPFHERLIEDADFGEHVLQNILSFMPEIFNAIFIPKFSEKALMEGTLKFKNRVYYAILANKAINYSICKGGNIKGMILVSDMFVEEKENCEFSIKNNKFTYDFTASSAEEQEKWLQKLKVVSKFRNISIDYSISKRVIGKGAYGKVKLAKKLGENLPEELVAIKIISKEPLDPRSETRLRREISILKICKHENIVQLKDIYETSKKLYIITEYIQGGSLFSWLKTRGFKVSEEITKVLIFQIANAVSYLHSYGICHRDIKLENILLETSNGLKPKLIDFGLSCILGPGQYSQEAVGTLKYASPELISRIPYRETPDIWGIGVIMYILLTGKIPFYGENDQEIANRILKKKIDIENERWNGISQDAKEIVVKLLTRKASDRMKLQDLLIHNWFKDLNSIDITKHLN</sequence>
<keyword evidence="3" id="KW-0106">Calcium</keyword>
<gene>
    <name evidence="10" type="ORF">SteCoe_23631</name>
</gene>
<dbReference type="SMART" id="SM00233">
    <property type="entry name" value="PH"/>
    <property type="match status" value="1"/>
</dbReference>
<evidence type="ECO:0000256" key="3">
    <source>
        <dbReference type="ARBA" id="ARBA00022837"/>
    </source>
</evidence>
<evidence type="ECO:0000256" key="2">
    <source>
        <dbReference type="ARBA" id="ARBA00022741"/>
    </source>
</evidence>
<dbReference type="FunFam" id="3.30.200.20:FF:000042">
    <property type="entry name" value="Aurora kinase A"/>
    <property type="match status" value="1"/>
</dbReference>
<dbReference type="PROSITE" id="PS50011">
    <property type="entry name" value="PROTEIN_KINASE_DOM"/>
    <property type="match status" value="1"/>
</dbReference>
<dbReference type="InterPro" id="IPR011992">
    <property type="entry name" value="EF-hand-dom_pair"/>
</dbReference>
<dbReference type="PROSITE" id="PS00107">
    <property type="entry name" value="PROTEIN_KINASE_ATP"/>
    <property type="match status" value="1"/>
</dbReference>
<dbReference type="SUPFAM" id="SSF50729">
    <property type="entry name" value="PH domain-like"/>
    <property type="match status" value="1"/>
</dbReference>
<keyword evidence="11" id="KW-1185">Reference proteome</keyword>
<dbReference type="AlphaFoldDB" id="A0A1R2BJH5"/>
<organism evidence="10 11">
    <name type="scientific">Stentor coeruleus</name>
    <dbReference type="NCBI Taxonomy" id="5963"/>
    <lineage>
        <taxon>Eukaryota</taxon>
        <taxon>Sar</taxon>
        <taxon>Alveolata</taxon>
        <taxon>Ciliophora</taxon>
        <taxon>Postciliodesmatophora</taxon>
        <taxon>Heterotrichea</taxon>
        <taxon>Heterotrichida</taxon>
        <taxon>Stentoridae</taxon>
        <taxon>Stentor</taxon>
    </lineage>
</organism>
<dbReference type="FunFam" id="1.10.510.10:FF:000571">
    <property type="entry name" value="Maternal embryonic leucine zipper kinase"/>
    <property type="match status" value="1"/>
</dbReference>
<evidence type="ECO:0000256" key="1">
    <source>
        <dbReference type="ARBA" id="ARBA00011245"/>
    </source>
</evidence>
<feature type="domain" description="PH" evidence="7">
    <location>
        <begin position="193"/>
        <end position="276"/>
    </location>
</feature>
<feature type="binding site" evidence="6">
    <location>
        <position position="317"/>
    </location>
    <ligand>
        <name>ATP</name>
        <dbReference type="ChEBI" id="CHEBI:30616"/>
    </ligand>
</feature>
<dbReference type="Gene3D" id="3.30.200.20">
    <property type="entry name" value="Phosphorylase Kinase, domain 1"/>
    <property type="match status" value="1"/>
</dbReference>
<evidence type="ECO:0000259" key="7">
    <source>
        <dbReference type="PROSITE" id="PS50003"/>
    </source>
</evidence>
<feature type="domain" description="EF-hand" evidence="9">
    <location>
        <begin position="58"/>
        <end position="87"/>
    </location>
</feature>
<keyword evidence="2 6" id="KW-0547">Nucleotide-binding</keyword>
<comment type="similarity">
    <text evidence="5">Belongs to the protein kinase superfamily. Ser/Thr protein kinase family. CDPK subfamily.</text>
</comment>
<reference evidence="10 11" key="1">
    <citation type="submission" date="2016-11" db="EMBL/GenBank/DDBJ databases">
        <title>The macronuclear genome of Stentor coeruleus: a giant cell with tiny introns.</title>
        <authorList>
            <person name="Slabodnick M."/>
            <person name="Ruby J.G."/>
            <person name="Reiff S.B."/>
            <person name="Swart E.C."/>
            <person name="Gosai S."/>
            <person name="Prabakaran S."/>
            <person name="Witkowska E."/>
            <person name="Larue G.E."/>
            <person name="Fisher S."/>
            <person name="Freeman R.M."/>
            <person name="Gunawardena J."/>
            <person name="Chu W."/>
            <person name="Stover N.A."/>
            <person name="Gregory B.D."/>
            <person name="Nowacki M."/>
            <person name="Derisi J."/>
            <person name="Roy S.W."/>
            <person name="Marshall W.F."/>
            <person name="Sood P."/>
        </authorList>
    </citation>
    <scope>NUCLEOTIDE SEQUENCE [LARGE SCALE GENOMIC DNA]</scope>
    <source>
        <strain evidence="10">WM001</strain>
    </source>
</reference>
<dbReference type="SMART" id="SM00220">
    <property type="entry name" value="S_TKc"/>
    <property type="match status" value="1"/>
</dbReference>
<dbReference type="PROSITE" id="PS50003">
    <property type="entry name" value="PH_DOMAIN"/>
    <property type="match status" value="1"/>
</dbReference>
<comment type="caution">
    <text evidence="10">The sequence shown here is derived from an EMBL/GenBank/DDBJ whole genome shotgun (WGS) entry which is preliminary data.</text>
</comment>
<dbReference type="GO" id="GO:0005509">
    <property type="term" value="F:calcium ion binding"/>
    <property type="evidence" value="ECO:0007669"/>
    <property type="project" value="InterPro"/>
</dbReference>
<accession>A0A1R2BJH5</accession>
<feature type="domain" description="Protein kinase" evidence="8">
    <location>
        <begin position="285"/>
        <end position="545"/>
    </location>
</feature>
<dbReference type="Gene3D" id="2.30.29.30">
    <property type="entry name" value="Pleckstrin-homology domain (PH domain)/Phosphotyrosine-binding domain (PTB)"/>
    <property type="match status" value="1"/>
</dbReference>
<dbReference type="Pfam" id="PF00069">
    <property type="entry name" value="Pkinase"/>
    <property type="match status" value="1"/>
</dbReference>
<name>A0A1R2BJH5_9CILI</name>
<dbReference type="PROSITE" id="PS00018">
    <property type="entry name" value="EF_HAND_1"/>
    <property type="match status" value="1"/>
</dbReference>
<evidence type="ECO:0000256" key="5">
    <source>
        <dbReference type="ARBA" id="ARBA00024334"/>
    </source>
</evidence>
<dbReference type="OrthoDB" id="307885at2759"/>
<keyword evidence="4 6" id="KW-0067">ATP-binding</keyword>
<dbReference type="GO" id="GO:0005524">
    <property type="term" value="F:ATP binding"/>
    <property type="evidence" value="ECO:0007669"/>
    <property type="project" value="UniProtKB-UniRule"/>
</dbReference>
<dbReference type="PROSITE" id="PS50222">
    <property type="entry name" value="EF_HAND_2"/>
    <property type="match status" value="1"/>
</dbReference>
<comment type="subunit">
    <text evidence="1">Monomer.</text>
</comment>
<protein>
    <submittedName>
        <fullName evidence="10">Uncharacterized protein</fullName>
    </submittedName>
</protein>
<dbReference type="InterPro" id="IPR001849">
    <property type="entry name" value="PH_domain"/>
</dbReference>
<dbReference type="SUPFAM" id="SSF56112">
    <property type="entry name" value="Protein kinase-like (PK-like)"/>
    <property type="match status" value="1"/>
</dbReference>
<dbReference type="PROSITE" id="PS00108">
    <property type="entry name" value="PROTEIN_KINASE_ST"/>
    <property type="match status" value="1"/>
</dbReference>
<dbReference type="InterPro" id="IPR002048">
    <property type="entry name" value="EF_hand_dom"/>
</dbReference>
<dbReference type="Gene3D" id="1.10.238.10">
    <property type="entry name" value="EF-hand"/>
    <property type="match status" value="1"/>
</dbReference>
<dbReference type="Gene3D" id="1.10.510.10">
    <property type="entry name" value="Transferase(Phosphotransferase) domain 1"/>
    <property type="match status" value="1"/>
</dbReference>
<dbReference type="InterPro" id="IPR018247">
    <property type="entry name" value="EF_Hand_1_Ca_BS"/>
</dbReference>
<evidence type="ECO:0000313" key="11">
    <source>
        <dbReference type="Proteomes" id="UP000187209"/>
    </source>
</evidence>
<dbReference type="InterPro" id="IPR017441">
    <property type="entry name" value="Protein_kinase_ATP_BS"/>
</dbReference>
<evidence type="ECO:0000313" key="10">
    <source>
        <dbReference type="EMBL" id="OMJ76894.1"/>
    </source>
</evidence>
<dbReference type="InterPro" id="IPR011993">
    <property type="entry name" value="PH-like_dom_sf"/>
</dbReference>
<dbReference type="EMBL" id="MPUH01000605">
    <property type="protein sequence ID" value="OMJ76894.1"/>
    <property type="molecule type" value="Genomic_DNA"/>
</dbReference>
<evidence type="ECO:0000256" key="4">
    <source>
        <dbReference type="ARBA" id="ARBA00022840"/>
    </source>
</evidence>
<dbReference type="InterPro" id="IPR008271">
    <property type="entry name" value="Ser/Thr_kinase_AS"/>
</dbReference>
<dbReference type="InterPro" id="IPR011009">
    <property type="entry name" value="Kinase-like_dom_sf"/>
</dbReference>
<evidence type="ECO:0000259" key="9">
    <source>
        <dbReference type="PROSITE" id="PS50222"/>
    </source>
</evidence>
<dbReference type="Proteomes" id="UP000187209">
    <property type="component" value="Unassembled WGS sequence"/>
</dbReference>
<dbReference type="CDD" id="cd05117">
    <property type="entry name" value="STKc_CAMK"/>
    <property type="match status" value="1"/>
</dbReference>
<evidence type="ECO:0000259" key="8">
    <source>
        <dbReference type="PROSITE" id="PS50011"/>
    </source>
</evidence>
<dbReference type="SUPFAM" id="SSF47473">
    <property type="entry name" value="EF-hand"/>
    <property type="match status" value="1"/>
</dbReference>
<dbReference type="GO" id="GO:0004672">
    <property type="term" value="F:protein kinase activity"/>
    <property type="evidence" value="ECO:0007669"/>
    <property type="project" value="InterPro"/>
</dbReference>
<dbReference type="InterPro" id="IPR000719">
    <property type="entry name" value="Prot_kinase_dom"/>
</dbReference>
<proteinExistence type="inferred from homology"/>
<evidence type="ECO:0000256" key="6">
    <source>
        <dbReference type="PROSITE-ProRule" id="PRU10141"/>
    </source>
</evidence>